<dbReference type="PROSITE" id="PS50902">
    <property type="entry name" value="FLAVODOXIN_LIKE"/>
    <property type="match status" value="1"/>
</dbReference>
<dbReference type="Gene3D" id="3.40.50.80">
    <property type="entry name" value="Nucleotide-binding domain of ferredoxin-NADP reductase (FNR) module"/>
    <property type="match status" value="1"/>
</dbReference>
<keyword evidence="6 9" id="KW-0274">FAD</keyword>
<evidence type="ECO:0000256" key="2">
    <source>
        <dbReference type="ARBA" id="ARBA00001974"/>
    </source>
</evidence>
<comment type="similarity">
    <text evidence="9">In the C-terminal section; belongs to the flavoprotein pyridine nucleotide cytochrome reductase family.</text>
</comment>
<dbReference type="GO" id="GO:0005739">
    <property type="term" value="C:mitochondrion"/>
    <property type="evidence" value="ECO:0007669"/>
    <property type="project" value="UniProtKB-SubCell"/>
</dbReference>
<dbReference type="CDD" id="cd02869">
    <property type="entry name" value="PseudoU_synth_RluA_like"/>
    <property type="match status" value="1"/>
</dbReference>
<dbReference type="InterPro" id="IPR039261">
    <property type="entry name" value="FNR_nucleotide-bd"/>
</dbReference>
<keyword evidence="4 9" id="KW-0285">Flavoprotein</keyword>
<dbReference type="SUPFAM" id="SSF52218">
    <property type="entry name" value="Flavoproteins"/>
    <property type="match status" value="1"/>
</dbReference>
<feature type="binding site" evidence="9">
    <location>
        <begin position="59"/>
        <end position="62"/>
    </location>
    <ligand>
        <name>FMN</name>
        <dbReference type="ChEBI" id="CHEBI:58210"/>
    </ligand>
</feature>
<evidence type="ECO:0000259" key="10">
    <source>
        <dbReference type="PROSITE" id="PS50902"/>
    </source>
</evidence>
<dbReference type="InterPro" id="IPR020103">
    <property type="entry name" value="PsdUridine_synth_cat_dom_sf"/>
</dbReference>
<evidence type="ECO:0000313" key="13">
    <source>
        <dbReference type="Proteomes" id="UP000629468"/>
    </source>
</evidence>
<dbReference type="GO" id="GO:0160246">
    <property type="term" value="F:NADPH-iron-sulfur [2Fe-2S] protein oxidoreductase activity"/>
    <property type="evidence" value="ECO:0007669"/>
    <property type="project" value="InterPro"/>
</dbReference>
<evidence type="ECO:0000259" key="11">
    <source>
        <dbReference type="PROSITE" id="PS51384"/>
    </source>
</evidence>
<dbReference type="InterPro" id="IPR001433">
    <property type="entry name" value="OxRdtase_FAD/NAD-bd"/>
</dbReference>
<reference evidence="12 13" key="1">
    <citation type="journal article" name="Sci. Rep.">
        <title>Telomere-to-telomere assembled and centromere annotated genomes of the two main subspecies of the button mushroom Agaricus bisporus reveal especially polymorphic chromosome ends.</title>
        <authorList>
            <person name="Sonnenberg A.S.M."/>
            <person name="Sedaghat-Telgerd N."/>
            <person name="Lavrijssen B."/>
            <person name="Ohm R.A."/>
            <person name="Hendrickx P.M."/>
            <person name="Scholtmeijer K."/>
            <person name="Baars J.J.P."/>
            <person name="van Peer A."/>
        </authorList>
    </citation>
    <scope>NUCLEOTIDE SEQUENCE [LARGE SCALE GENOMIC DNA]</scope>
    <source>
        <strain evidence="12 13">H119_p4</strain>
    </source>
</reference>
<comment type="subunit">
    <text evidence="9">Interacts with DRE2; as part of the cytosolic iron-sulfur (Fe-S) protein assembly (CIA) machinery.</text>
</comment>
<keyword evidence="3 9" id="KW-0963">Cytoplasm</keyword>
<keyword evidence="5 9" id="KW-0288">FMN</keyword>
<feature type="binding site" evidence="9">
    <location>
        <begin position="368"/>
        <end position="371"/>
    </location>
    <ligand>
        <name>FAD</name>
        <dbReference type="ChEBI" id="CHEBI:57692"/>
    </ligand>
</feature>
<comment type="similarity">
    <text evidence="9">In the N-terminal section; belongs to the flavodoxin family.</text>
</comment>
<dbReference type="Pfam" id="PF00667">
    <property type="entry name" value="FAD_binding_1"/>
    <property type="match status" value="1"/>
</dbReference>
<comment type="cofactor">
    <cofactor evidence="1 9">
        <name>FMN</name>
        <dbReference type="ChEBI" id="CHEBI:58210"/>
    </cofactor>
</comment>
<feature type="binding site" evidence="9">
    <location>
        <begin position="402"/>
        <end position="405"/>
    </location>
    <ligand>
        <name>FAD</name>
        <dbReference type="ChEBI" id="CHEBI:57692"/>
    </ligand>
</feature>
<evidence type="ECO:0000256" key="9">
    <source>
        <dbReference type="HAMAP-Rule" id="MF_03178"/>
    </source>
</evidence>
<dbReference type="Pfam" id="PF00175">
    <property type="entry name" value="NAD_binding_1"/>
    <property type="match status" value="1"/>
</dbReference>
<feature type="domain" description="FAD-binding FR-type" evidence="11">
    <location>
        <begin position="193"/>
        <end position="429"/>
    </location>
</feature>
<feature type="binding site" evidence="9">
    <location>
        <begin position="507"/>
        <end position="511"/>
    </location>
    <ligand>
        <name>NADP(+)</name>
        <dbReference type="ChEBI" id="CHEBI:58349"/>
    </ligand>
</feature>
<feature type="binding site" evidence="9">
    <location>
        <begin position="97"/>
        <end position="106"/>
    </location>
    <ligand>
        <name>FMN</name>
        <dbReference type="ChEBI" id="CHEBI:58210"/>
    </ligand>
</feature>
<feature type="binding site" evidence="9">
    <location>
        <position position="443"/>
    </location>
    <ligand>
        <name>NADP(+)</name>
        <dbReference type="ChEBI" id="CHEBI:58349"/>
    </ligand>
</feature>
<dbReference type="SUPFAM" id="SSF55120">
    <property type="entry name" value="Pseudouridine synthase"/>
    <property type="match status" value="1"/>
</dbReference>
<dbReference type="Pfam" id="PF00849">
    <property type="entry name" value="PseudoU_synth_2"/>
    <property type="match status" value="1"/>
</dbReference>
<dbReference type="PRINTS" id="PR00369">
    <property type="entry name" value="FLAVODOXIN"/>
</dbReference>
<keyword evidence="9" id="KW-0496">Mitochondrion</keyword>
<dbReference type="Gene3D" id="3.40.50.360">
    <property type="match status" value="1"/>
</dbReference>
<evidence type="ECO:0000256" key="4">
    <source>
        <dbReference type="ARBA" id="ARBA00022630"/>
    </source>
</evidence>
<comment type="similarity">
    <text evidence="9">Belongs to the NADPH-dependent diflavin oxidoreductase NDOR1 family.</text>
</comment>
<comment type="cofactor">
    <cofactor evidence="2 9">
        <name>FAD</name>
        <dbReference type="ChEBI" id="CHEBI:57692"/>
    </cofactor>
</comment>
<dbReference type="PANTHER" id="PTHR19384">
    <property type="entry name" value="NITRIC OXIDE SYNTHASE-RELATED"/>
    <property type="match status" value="1"/>
</dbReference>
<dbReference type="Proteomes" id="UP000629468">
    <property type="component" value="Unassembled WGS sequence"/>
</dbReference>
<dbReference type="GO" id="GO:0009982">
    <property type="term" value="F:pseudouridine synthase activity"/>
    <property type="evidence" value="ECO:0007669"/>
    <property type="project" value="InterPro"/>
</dbReference>
<dbReference type="Gene3D" id="2.40.30.10">
    <property type="entry name" value="Translation factors"/>
    <property type="match status" value="1"/>
</dbReference>
<dbReference type="InterPro" id="IPR001094">
    <property type="entry name" value="Flavdoxin-like"/>
</dbReference>
<evidence type="ECO:0000256" key="1">
    <source>
        <dbReference type="ARBA" id="ARBA00001917"/>
    </source>
</evidence>
<sequence>MPERRLLILFATETGTAQDIADRIARESRNLLFKSQVVSVDCYTLENLVEEDFVIFVVSTTGSGVEPRAMTPMWNMLLSANLPPDLFEDLSFAIFGLGDTSYDKFCWPAKMLSKRLRSLGATEVCERGEGDEQHPFGIDGAFEPWLTKLSDTISDLYPLPNDIAVIPTPQIPESRVILKSSDSTGESKLPSSPGSLSATIISNRRMTAKGWNQDVRHIQIQLEKDVDYLPGDLAIIHPIASSQEVEDVLDSLGWTRIADEPLSIQRRLEDQSLPASLPETFTMRTLFSHHLDFNAIPRRTFFQYLRNFNSDETEREKLDEFLSKEGADELYEYCYKVKRTIREILSEFRKSSIPQNYVFDVFPFLRPRQFSIASSAKAHKRQVHLCAAIVKYKTQLKVPRKGVCTTYLSNLGPGSKLQVEIQRGLLKLPPSINTPVICVGPGTGVAPMRAIIEERLNLGSQSNTLYFGCRSATKDEHYADEWRRYSETCGLTYRVAHSRDGPEGVKRTYVQDLIEQDSYRIWKLLEDEKAWVYISGSSNKMPAGVRAALAKILEKEGGYSEEDSKKYVEGMTIKVFLHFFRTHLNSRSTMGTGVKPNSIVQAKKYVEKYVVYHDRGIIVSNKPKNMICQLSSSQSVKSLKFNILCKGIQQHLDLPGLPYPVHRLDQNTTGALVLGRTQDWARNLSHQFLHRTIGKTYLALVYGRKNQFSGSFGVIENRLGKVEGRVRFDPHGTQTKTEWELLGSSPKVPLSLMRLKLYTGHKHQLRFHLANCLEAPVVGDDLYKIPHLNELVQQTITVPKKVMFLHSHELSLERWTKFGHTPRSKNHLTKVKTKTKLISSYSQGTWLMTKSRRIGKSMADSTRNDACLRLVT</sequence>
<dbReference type="GO" id="GO:0016226">
    <property type="term" value="P:iron-sulfur cluster assembly"/>
    <property type="evidence" value="ECO:0007669"/>
    <property type="project" value="UniProtKB-UniRule"/>
</dbReference>
<dbReference type="GO" id="GO:0050661">
    <property type="term" value="F:NADP binding"/>
    <property type="evidence" value="ECO:0007669"/>
    <property type="project" value="UniProtKB-UniRule"/>
</dbReference>
<dbReference type="InterPro" id="IPR023173">
    <property type="entry name" value="NADPH_Cyt_P450_Rdtase_alpha"/>
</dbReference>
<dbReference type="PANTHER" id="PTHR19384:SF10">
    <property type="entry name" value="NADPH-DEPENDENT DIFLAVIN OXIDOREDUCTASE 1"/>
    <property type="match status" value="1"/>
</dbReference>
<dbReference type="InterPro" id="IPR017927">
    <property type="entry name" value="FAD-bd_FR_type"/>
</dbReference>
<comment type="catalytic activity">
    <reaction evidence="9">
        <text>2 oxidized [2Fe-2S]-[protein] + NADPH = 2 reduced [2Fe-2S]-[protein] + NADP(+) + H(+)</text>
        <dbReference type="Rhea" id="RHEA:67716"/>
        <dbReference type="Rhea" id="RHEA-COMP:17327"/>
        <dbReference type="Rhea" id="RHEA-COMP:17328"/>
        <dbReference type="ChEBI" id="CHEBI:15378"/>
        <dbReference type="ChEBI" id="CHEBI:33737"/>
        <dbReference type="ChEBI" id="CHEBI:33738"/>
        <dbReference type="ChEBI" id="CHEBI:57783"/>
        <dbReference type="ChEBI" id="CHEBI:58349"/>
    </reaction>
</comment>
<comment type="caution">
    <text evidence="12">The sequence shown here is derived from an EMBL/GenBank/DDBJ whole genome shotgun (WGS) entry which is preliminary data.</text>
</comment>
<dbReference type="InterPro" id="IPR008254">
    <property type="entry name" value="Flavodoxin/NO_synth"/>
</dbReference>
<dbReference type="InterPro" id="IPR029039">
    <property type="entry name" value="Flavoprotein-like_sf"/>
</dbReference>
<dbReference type="AlphaFoldDB" id="A0A8H7EV42"/>
<comment type="function">
    <text evidence="9">NADPH-dependent reductase which is a central component of the cytosolic iron-sulfur (Fe-S) protein assembly (CIA) machinery. Transfers electrons from NADPH via its FAD and FMN prosthetic groups to the [2Fe-2S] cluster of DRE2, another key component of the CIA machinery. In turn, this reduced cluster provides electrons for assembly of cytosolic iron-sulfur cluster proteins. Positively controls H(2)O(2)-induced cell death.</text>
</comment>
<comment type="caution">
    <text evidence="9">Lacks conserved residue(s) required for the propagation of feature annotation.</text>
</comment>
<feature type="binding site" evidence="9">
    <location>
        <position position="132"/>
    </location>
    <ligand>
        <name>FMN</name>
        <dbReference type="ChEBI" id="CHEBI:58210"/>
    </ligand>
</feature>
<dbReference type="InterPro" id="IPR003097">
    <property type="entry name" value="CysJ-like_FAD-binding"/>
</dbReference>
<dbReference type="Gene3D" id="1.20.990.10">
    <property type="entry name" value="NADPH-cytochrome p450 Reductase, Chain A, domain 3"/>
    <property type="match status" value="1"/>
</dbReference>
<feature type="binding site" evidence="9">
    <location>
        <begin position="12"/>
        <end position="17"/>
    </location>
    <ligand>
        <name>FMN</name>
        <dbReference type="ChEBI" id="CHEBI:58210"/>
    </ligand>
</feature>
<evidence type="ECO:0000313" key="12">
    <source>
        <dbReference type="EMBL" id="KAF7759896.1"/>
    </source>
</evidence>
<dbReference type="InterPro" id="IPR006224">
    <property type="entry name" value="PsdUridine_synth_RluA-like_CS"/>
</dbReference>
<dbReference type="EC" id="1.18.1.-" evidence="9"/>
<evidence type="ECO:0000256" key="3">
    <source>
        <dbReference type="ARBA" id="ARBA00022490"/>
    </source>
</evidence>
<dbReference type="EMBL" id="JABXXO010000016">
    <property type="protein sequence ID" value="KAF7759896.1"/>
    <property type="molecule type" value="Genomic_DNA"/>
</dbReference>
<dbReference type="GO" id="GO:0010181">
    <property type="term" value="F:FMN binding"/>
    <property type="evidence" value="ECO:0007669"/>
    <property type="project" value="UniProtKB-UniRule"/>
</dbReference>
<accession>A0A8H7EV42</accession>
<evidence type="ECO:0000256" key="5">
    <source>
        <dbReference type="ARBA" id="ARBA00022643"/>
    </source>
</evidence>
<gene>
    <name evidence="9" type="primary">TAH18</name>
    <name evidence="12" type="ORF">Agabi119p4_11591</name>
</gene>
<dbReference type="GO" id="GO:0001522">
    <property type="term" value="P:pseudouridine synthesis"/>
    <property type="evidence" value="ECO:0007669"/>
    <property type="project" value="InterPro"/>
</dbReference>
<dbReference type="Pfam" id="PF00258">
    <property type="entry name" value="Flavodoxin_1"/>
    <property type="match status" value="1"/>
</dbReference>
<dbReference type="InterPro" id="IPR028879">
    <property type="entry name" value="NDOR1"/>
</dbReference>
<keyword evidence="8 9" id="KW-0560">Oxidoreductase</keyword>
<name>A0A8H7EV42_AGABI</name>
<dbReference type="PRINTS" id="PR00371">
    <property type="entry name" value="FPNCR"/>
</dbReference>
<dbReference type="SUPFAM" id="SSF52343">
    <property type="entry name" value="Ferredoxin reductase-like, C-terminal NADP-linked domain"/>
    <property type="match status" value="1"/>
</dbReference>
<feature type="binding site" evidence="9">
    <location>
        <begin position="498"/>
        <end position="499"/>
    </location>
    <ligand>
        <name>NADP(+)</name>
        <dbReference type="ChEBI" id="CHEBI:58349"/>
    </ligand>
</feature>
<dbReference type="GO" id="GO:0005829">
    <property type="term" value="C:cytosol"/>
    <property type="evidence" value="ECO:0007669"/>
    <property type="project" value="TreeGrafter"/>
</dbReference>
<dbReference type="GO" id="GO:0016651">
    <property type="term" value="F:oxidoreductase activity, acting on NAD(P)H"/>
    <property type="evidence" value="ECO:0007669"/>
    <property type="project" value="UniProtKB-UniRule"/>
</dbReference>
<evidence type="ECO:0000256" key="8">
    <source>
        <dbReference type="ARBA" id="ARBA00023002"/>
    </source>
</evidence>
<protein>
    <recommendedName>
        <fullName evidence="9">NADPH-dependent diflavin oxidoreductase 1</fullName>
        <ecNumber evidence="9">1.18.1.-</ecNumber>
    </recommendedName>
    <alternativeName>
        <fullName evidence="9">NADPH-dependent FMN and FAD-containing oxidoreductase</fullName>
    </alternativeName>
</protein>
<dbReference type="InterPro" id="IPR006145">
    <property type="entry name" value="PsdUridine_synth_RsuA/RluA"/>
</dbReference>
<dbReference type="InterPro" id="IPR017938">
    <property type="entry name" value="Riboflavin_synthase-like_b-brl"/>
</dbReference>
<evidence type="ECO:0000256" key="7">
    <source>
        <dbReference type="ARBA" id="ARBA00022857"/>
    </source>
</evidence>
<keyword evidence="7 9" id="KW-0521">NADP</keyword>
<dbReference type="HAMAP" id="MF_03178">
    <property type="entry name" value="NDOR1"/>
    <property type="match status" value="1"/>
</dbReference>
<dbReference type="InterPro" id="IPR001709">
    <property type="entry name" value="Flavoprot_Pyr_Nucl_cyt_Rdtase"/>
</dbReference>
<proteinExistence type="inferred from homology"/>
<organism evidence="12 13">
    <name type="scientific">Agaricus bisporus var. burnettii</name>
    <dbReference type="NCBI Taxonomy" id="192524"/>
    <lineage>
        <taxon>Eukaryota</taxon>
        <taxon>Fungi</taxon>
        <taxon>Dikarya</taxon>
        <taxon>Basidiomycota</taxon>
        <taxon>Agaricomycotina</taxon>
        <taxon>Agaricomycetes</taxon>
        <taxon>Agaricomycetidae</taxon>
        <taxon>Agaricales</taxon>
        <taxon>Agaricineae</taxon>
        <taxon>Agaricaceae</taxon>
        <taxon>Agaricus</taxon>
    </lineage>
</organism>
<evidence type="ECO:0000256" key="6">
    <source>
        <dbReference type="ARBA" id="ARBA00022827"/>
    </source>
</evidence>
<dbReference type="Gene3D" id="3.30.2350.10">
    <property type="entry name" value="Pseudouridine synthase"/>
    <property type="match status" value="1"/>
</dbReference>
<dbReference type="SUPFAM" id="SSF63380">
    <property type="entry name" value="Riboflavin synthase domain-like"/>
    <property type="match status" value="1"/>
</dbReference>
<dbReference type="GO" id="GO:0050660">
    <property type="term" value="F:flavin adenine dinucleotide binding"/>
    <property type="evidence" value="ECO:0007669"/>
    <property type="project" value="UniProtKB-UniRule"/>
</dbReference>
<dbReference type="PROSITE" id="PS51384">
    <property type="entry name" value="FAD_FR"/>
    <property type="match status" value="1"/>
</dbReference>
<dbReference type="PROSITE" id="PS01129">
    <property type="entry name" value="PSI_RLU"/>
    <property type="match status" value="1"/>
</dbReference>
<dbReference type="GO" id="GO:0003723">
    <property type="term" value="F:RNA binding"/>
    <property type="evidence" value="ECO:0007669"/>
    <property type="project" value="InterPro"/>
</dbReference>
<comment type="subcellular location">
    <subcellularLocation>
        <location evidence="9">Cytoplasm</location>
    </subcellularLocation>
    <subcellularLocation>
        <location evidence="9">Mitochondrion</location>
    </subcellularLocation>
    <text evidence="9">Relocalizes to mitochondria after H(2)O(2) exposure.</text>
</comment>
<feature type="domain" description="Flavodoxin-like" evidence="10">
    <location>
        <begin position="6"/>
        <end position="150"/>
    </location>
</feature>